<comment type="caution">
    <text evidence="1">The sequence shown here is derived from an EMBL/GenBank/DDBJ whole genome shotgun (WGS) entry which is preliminary data.</text>
</comment>
<dbReference type="Proteomes" id="UP000256305">
    <property type="component" value="Unassembled WGS sequence"/>
</dbReference>
<sequence length="96" mass="9713">MNEFQNQIQNLDVGEYRAQQLVPSQQQEVYSNDARLCVGLGFGIGGCFGCFSCFGCAGCGGCARCAGCGGCARCAGCGGCARCAGCARCGGRCGGR</sequence>
<dbReference type="EMBL" id="QUAE01000001">
    <property type="protein sequence ID" value="REJ11149.1"/>
    <property type="molecule type" value="Genomic_DNA"/>
</dbReference>
<evidence type="ECO:0000313" key="2">
    <source>
        <dbReference type="Proteomes" id="UP000256305"/>
    </source>
</evidence>
<evidence type="ECO:0000313" key="1">
    <source>
        <dbReference type="EMBL" id="REJ11149.1"/>
    </source>
</evidence>
<accession>A0A3E0JEE5</accession>
<dbReference type="AlphaFoldDB" id="A0A3E0JEE5"/>
<proteinExistence type="predicted"/>
<protein>
    <submittedName>
        <fullName evidence="1">Heterocycloanthracin/sonorensin family bacteriocin</fullName>
    </submittedName>
</protein>
<keyword evidence="2" id="KW-1185">Reference proteome</keyword>
<organism evidence="1 2">
    <name type="scientific">Halobacillus trueperi</name>
    <dbReference type="NCBI Taxonomy" id="156205"/>
    <lineage>
        <taxon>Bacteria</taxon>
        <taxon>Bacillati</taxon>
        <taxon>Bacillota</taxon>
        <taxon>Bacilli</taxon>
        <taxon>Bacillales</taxon>
        <taxon>Bacillaceae</taxon>
        <taxon>Halobacillus</taxon>
    </lineage>
</organism>
<gene>
    <name evidence="1" type="ORF">DYE48_01770</name>
</gene>
<dbReference type="RefSeq" id="WP_115822133.1">
    <property type="nucleotide sequence ID" value="NZ_QUAE01000001.1"/>
</dbReference>
<reference evidence="1 2" key="1">
    <citation type="submission" date="2018-08" db="EMBL/GenBank/DDBJ databases">
        <title>Genome sequence of Halobacillus trueperi KCTC 3686.</title>
        <authorList>
            <person name="Cho K.H."/>
            <person name="Kwak M.-J."/>
            <person name="Kim B.-Y."/>
            <person name="Chun J."/>
        </authorList>
    </citation>
    <scope>NUCLEOTIDE SEQUENCE [LARGE SCALE GENOMIC DNA]</scope>
    <source>
        <strain evidence="1 2">KCTC 3686</strain>
    </source>
</reference>
<name>A0A3E0JEE5_9BACI</name>